<dbReference type="CDD" id="cd01989">
    <property type="entry name" value="USP_STK_Ubox_N"/>
    <property type="match status" value="1"/>
</dbReference>
<dbReference type="SUPFAM" id="SSF52402">
    <property type="entry name" value="Adenine nucleotide alpha hydrolases-like"/>
    <property type="match status" value="1"/>
</dbReference>
<protein>
    <submittedName>
        <fullName evidence="2">Uncharacterized protein</fullName>
    </submittedName>
</protein>
<keyword evidence="3" id="KW-1185">Reference proteome</keyword>
<dbReference type="PANTHER" id="PTHR47382:SF3">
    <property type="entry name" value="ADENINE NUCLEOTIDE ALPHA HYDROLASES-LIKE SUPERFAMILY PROTEIN"/>
    <property type="match status" value="1"/>
</dbReference>
<proteinExistence type="predicted"/>
<dbReference type="EMBL" id="JAMYWD010000001">
    <property type="protein sequence ID" value="KAJ4981411.1"/>
    <property type="molecule type" value="Genomic_DNA"/>
</dbReference>
<name>A0A9Q0L416_9MAGN</name>
<dbReference type="Proteomes" id="UP001141806">
    <property type="component" value="Unassembled WGS sequence"/>
</dbReference>
<dbReference type="AlphaFoldDB" id="A0A9Q0L416"/>
<reference evidence="2" key="1">
    <citation type="journal article" date="2023" name="Plant J.">
        <title>The genome of the king protea, Protea cynaroides.</title>
        <authorList>
            <person name="Chang J."/>
            <person name="Duong T.A."/>
            <person name="Schoeman C."/>
            <person name="Ma X."/>
            <person name="Roodt D."/>
            <person name="Barker N."/>
            <person name="Li Z."/>
            <person name="Van de Peer Y."/>
            <person name="Mizrachi E."/>
        </authorList>
    </citation>
    <scope>NUCLEOTIDE SEQUENCE</scope>
    <source>
        <tissue evidence="2">Young leaves</tissue>
    </source>
</reference>
<dbReference type="PANTHER" id="PTHR47382">
    <property type="entry name" value="U-BOX DOMAIN-CONTAINING PROTEIN 52-LIKE"/>
    <property type="match status" value="1"/>
</dbReference>
<evidence type="ECO:0000313" key="2">
    <source>
        <dbReference type="EMBL" id="KAJ4981411.1"/>
    </source>
</evidence>
<dbReference type="OrthoDB" id="1654852at2759"/>
<dbReference type="InterPro" id="IPR014729">
    <property type="entry name" value="Rossmann-like_a/b/a_fold"/>
</dbReference>
<organism evidence="2 3">
    <name type="scientific">Protea cynaroides</name>
    <dbReference type="NCBI Taxonomy" id="273540"/>
    <lineage>
        <taxon>Eukaryota</taxon>
        <taxon>Viridiplantae</taxon>
        <taxon>Streptophyta</taxon>
        <taxon>Embryophyta</taxon>
        <taxon>Tracheophyta</taxon>
        <taxon>Spermatophyta</taxon>
        <taxon>Magnoliopsida</taxon>
        <taxon>Proteales</taxon>
        <taxon>Proteaceae</taxon>
        <taxon>Protea</taxon>
    </lineage>
</organism>
<dbReference type="Gene3D" id="3.40.50.620">
    <property type="entry name" value="HUPs"/>
    <property type="match status" value="1"/>
</dbReference>
<feature type="region of interest" description="Disordered" evidence="1">
    <location>
        <begin position="225"/>
        <end position="282"/>
    </location>
</feature>
<feature type="compositionally biased region" description="Polar residues" evidence="1">
    <location>
        <begin position="268"/>
        <end position="277"/>
    </location>
</feature>
<sequence length="304" mass="33767">MEKGDIWVEDEEDGNISRNYFNGSSVSEIEEDQEFDHGRNEILGTINEESGRTGGDENDDNVYVAVGKSETSMDALRWTLNNALKPSSTVFLIHVFPEVHHISTPLGRLPKNQANPDQLERCMIEERSKRMQLLQKFLRLCSVSQVRFDTILIESDETAKAVVDLIPVLNIKKLVLGISKSTLNRKGNRKGIAGVVHKDAPEFCEVSIISEGKDVSRQMTMAVSPLPTGMASSSPSHSPRTPRPDEKEADGSAGNKDAITKSPRHGSHSNSTISNKNRGNRDHDSLSFCMCFFPGSHRKKLQQH</sequence>
<comment type="caution">
    <text evidence="2">The sequence shown here is derived from an EMBL/GenBank/DDBJ whole genome shotgun (WGS) entry which is preliminary data.</text>
</comment>
<evidence type="ECO:0000313" key="3">
    <source>
        <dbReference type="Proteomes" id="UP001141806"/>
    </source>
</evidence>
<accession>A0A9Q0L416</accession>
<gene>
    <name evidence="2" type="ORF">NE237_032248</name>
</gene>
<evidence type="ECO:0000256" key="1">
    <source>
        <dbReference type="SAM" id="MobiDB-lite"/>
    </source>
</evidence>